<evidence type="ECO:0000313" key="4">
    <source>
        <dbReference type="Proteomes" id="UP000221734"/>
    </source>
</evidence>
<dbReference type="PANTHER" id="PTHR45947">
    <property type="entry name" value="SULFOQUINOVOSYL TRANSFERASE SQD2"/>
    <property type="match status" value="1"/>
</dbReference>
<keyword evidence="4" id="KW-1185">Reference proteome</keyword>
<dbReference type="OrthoDB" id="9787617at2"/>
<accession>A0A2C9CBI7</accession>
<dbReference type="KEGG" id="kst:KSMBR1_0548"/>
<feature type="domain" description="Glycosyl transferase family 1" evidence="1">
    <location>
        <begin position="228"/>
        <end position="388"/>
    </location>
</feature>
<reference evidence="4" key="1">
    <citation type="submission" date="2017-10" db="EMBL/GenBank/DDBJ databases">
        <authorList>
            <person name="Frank J."/>
        </authorList>
    </citation>
    <scope>NUCLEOTIDE SEQUENCE [LARGE SCALE GENOMIC DNA]</scope>
</reference>
<dbReference type="RefSeq" id="WP_099323948.1">
    <property type="nucleotide sequence ID" value="NZ_LT934425.1"/>
</dbReference>
<dbReference type="Pfam" id="PF13439">
    <property type="entry name" value="Glyco_transf_4"/>
    <property type="match status" value="1"/>
</dbReference>
<evidence type="ECO:0000259" key="1">
    <source>
        <dbReference type="Pfam" id="PF00534"/>
    </source>
</evidence>
<sequence>MNILNINKFHYMRGGCETVYFETAKILESHGHKSIFFSMQHPENLSCKTKDYFMPYVDLNTSSNGVINQLKSTGRILYSLKAKKLLSKLLNEYPVDIAHLHNIHHQISPSILHILKKRKIPVVMTLHDYKMVCASYLMMANGKNCEVCSGGNYLAVIKNKCVKGSLAKSCLAALEMYVHHRFFDIYDNVDAFISPSFFLKKKLAGMGFRKKIIHLPNFIDIKKFGKVKDGENGRENSLVYFGRLAPEKGLYTLIKATKLLNTNRKVEVKIIGDGPIKGDLEEKAKSDGSNNIQFPGYIKGEALYKEIKKCLAVVLPSEWYENNPMSVLEAFALGVPVIGAKIGGIPELVKEGITGLTFESGNAHELAEKIRYVLDNPGKVAEMRENARVFVEQNLNAEKYYQGLINIYQSAIGKY</sequence>
<dbReference type="EMBL" id="LT934425">
    <property type="protein sequence ID" value="SOH03062.1"/>
    <property type="molecule type" value="Genomic_DNA"/>
</dbReference>
<evidence type="ECO:0000313" key="3">
    <source>
        <dbReference type="EMBL" id="SOH03062.1"/>
    </source>
</evidence>
<dbReference type="SUPFAM" id="SSF53756">
    <property type="entry name" value="UDP-Glycosyltransferase/glycogen phosphorylase"/>
    <property type="match status" value="1"/>
</dbReference>
<dbReference type="AlphaFoldDB" id="A0A2C9CBI7"/>
<dbReference type="InterPro" id="IPR028098">
    <property type="entry name" value="Glyco_trans_4-like_N"/>
</dbReference>
<dbReference type="GO" id="GO:0016757">
    <property type="term" value="F:glycosyltransferase activity"/>
    <property type="evidence" value="ECO:0007669"/>
    <property type="project" value="InterPro"/>
</dbReference>
<organism evidence="3 4">
    <name type="scientific">Kuenenia stuttgartiensis</name>
    <dbReference type="NCBI Taxonomy" id="174633"/>
    <lineage>
        <taxon>Bacteria</taxon>
        <taxon>Pseudomonadati</taxon>
        <taxon>Planctomycetota</taxon>
        <taxon>Candidatus Brocadiia</taxon>
        <taxon>Candidatus Brocadiales</taxon>
        <taxon>Candidatus Brocadiaceae</taxon>
        <taxon>Candidatus Kuenenia</taxon>
    </lineage>
</organism>
<dbReference type="InterPro" id="IPR001296">
    <property type="entry name" value="Glyco_trans_1"/>
</dbReference>
<dbReference type="CDD" id="cd03801">
    <property type="entry name" value="GT4_PimA-like"/>
    <property type="match status" value="1"/>
</dbReference>
<dbReference type="Gene3D" id="3.40.50.2000">
    <property type="entry name" value="Glycogen Phosphorylase B"/>
    <property type="match status" value="2"/>
</dbReference>
<protein>
    <submittedName>
        <fullName evidence="3">Uncharacterized protein</fullName>
    </submittedName>
</protein>
<feature type="domain" description="Glycosyltransferase subfamily 4-like N-terminal" evidence="2">
    <location>
        <begin position="14"/>
        <end position="222"/>
    </location>
</feature>
<evidence type="ECO:0000259" key="2">
    <source>
        <dbReference type="Pfam" id="PF13439"/>
    </source>
</evidence>
<dbReference type="Proteomes" id="UP000221734">
    <property type="component" value="Chromosome Kuenenia_stuttgartiensis_MBR1"/>
</dbReference>
<name>A0A2C9CBI7_KUEST</name>
<dbReference type="PANTHER" id="PTHR45947:SF13">
    <property type="entry name" value="TRANSFERASE"/>
    <property type="match status" value="1"/>
</dbReference>
<proteinExistence type="predicted"/>
<gene>
    <name evidence="3" type="ORF">KSMBR1_0548</name>
</gene>
<dbReference type="Pfam" id="PF00534">
    <property type="entry name" value="Glycos_transf_1"/>
    <property type="match status" value="1"/>
</dbReference>
<dbReference type="InterPro" id="IPR050194">
    <property type="entry name" value="Glycosyltransferase_grp1"/>
</dbReference>